<evidence type="ECO:0000256" key="1">
    <source>
        <dbReference type="SAM" id="MobiDB-lite"/>
    </source>
</evidence>
<protein>
    <recommendedName>
        <fullName evidence="4">YtxH domain-containing protein</fullName>
    </recommendedName>
</protein>
<feature type="region of interest" description="Disordered" evidence="1">
    <location>
        <begin position="70"/>
        <end position="93"/>
    </location>
</feature>
<reference evidence="3" key="1">
    <citation type="journal article" date="2014" name="Front. Microbiol.">
        <title>High frequency of phylogenetically diverse reductive dehalogenase-homologous genes in deep subseafloor sedimentary metagenomes.</title>
        <authorList>
            <person name="Kawai M."/>
            <person name="Futagami T."/>
            <person name="Toyoda A."/>
            <person name="Takaki Y."/>
            <person name="Nishi S."/>
            <person name="Hori S."/>
            <person name="Arai W."/>
            <person name="Tsubouchi T."/>
            <person name="Morono Y."/>
            <person name="Uchiyama I."/>
            <person name="Ito T."/>
            <person name="Fujiyama A."/>
            <person name="Inagaki F."/>
            <person name="Takami H."/>
        </authorList>
    </citation>
    <scope>NUCLEOTIDE SEQUENCE</scope>
    <source>
        <strain evidence="3">Expedition CK06-06</strain>
    </source>
</reference>
<comment type="caution">
    <text evidence="3">The sequence shown here is derived from an EMBL/GenBank/DDBJ whole genome shotgun (WGS) entry which is preliminary data.</text>
</comment>
<keyword evidence="2" id="KW-0812">Transmembrane</keyword>
<feature type="transmembrane region" description="Helical" evidence="2">
    <location>
        <begin position="6"/>
        <end position="29"/>
    </location>
</feature>
<organism evidence="3">
    <name type="scientific">marine sediment metagenome</name>
    <dbReference type="NCBI Taxonomy" id="412755"/>
    <lineage>
        <taxon>unclassified sequences</taxon>
        <taxon>metagenomes</taxon>
        <taxon>ecological metagenomes</taxon>
    </lineage>
</organism>
<name>X1PJ05_9ZZZZ</name>
<evidence type="ECO:0008006" key="4">
    <source>
        <dbReference type="Google" id="ProtNLM"/>
    </source>
</evidence>
<proteinExistence type="predicted"/>
<accession>X1PJ05</accession>
<gene>
    <name evidence="3" type="ORF">S06H3_58574</name>
</gene>
<dbReference type="EMBL" id="BARV01037937">
    <property type="protein sequence ID" value="GAI55833.1"/>
    <property type="molecule type" value="Genomic_DNA"/>
</dbReference>
<dbReference type="AlphaFoldDB" id="X1PJ05"/>
<keyword evidence="2" id="KW-1133">Transmembrane helix</keyword>
<evidence type="ECO:0000256" key="2">
    <source>
        <dbReference type="SAM" id="Phobius"/>
    </source>
</evidence>
<sequence>MAEENRGHGFLTGLIIGGVIGATLTFWLVERMGQQGRRGVGVGSKAGELASYIKDEVFGRVRELIKRTIEEGSETARKTRSDLEERLTKESEE</sequence>
<keyword evidence="2" id="KW-0472">Membrane</keyword>
<evidence type="ECO:0000313" key="3">
    <source>
        <dbReference type="EMBL" id="GAI55833.1"/>
    </source>
</evidence>